<keyword evidence="1" id="KW-0472">Membrane</keyword>
<feature type="transmembrane region" description="Helical" evidence="1">
    <location>
        <begin position="178"/>
        <end position="197"/>
    </location>
</feature>
<feature type="transmembrane region" description="Helical" evidence="1">
    <location>
        <begin position="101"/>
        <end position="120"/>
    </location>
</feature>
<comment type="caution">
    <text evidence="2">The sequence shown here is derived from an EMBL/GenBank/DDBJ whole genome shotgun (WGS) entry which is preliminary data.</text>
</comment>
<feature type="transmembrane region" description="Helical" evidence="1">
    <location>
        <begin position="448"/>
        <end position="470"/>
    </location>
</feature>
<dbReference type="EMBL" id="JBHSIY010000010">
    <property type="protein sequence ID" value="MFC4867836.1"/>
    <property type="molecule type" value="Genomic_DNA"/>
</dbReference>
<feature type="transmembrane region" description="Helical" evidence="1">
    <location>
        <begin position="204"/>
        <end position="222"/>
    </location>
</feature>
<proteinExistence type="predicted"/>
<feature type="transmembrane region" description="Helical" evidence="1">
    <location>
        <begin position="357"/>
        <end position="379"/>
    </location>
</feature>
<gene>
    <name evidence="2" type="ORF">ACFPCZ_14460</name>
</gene>
<organism evidence="2 3">
    <name type="scientific">Streptomonospora arabica</name>
    <dbReference type="NCBI Taxonomy" id="412417"/>
    <lineage>
        <taxon>Bacteria</taxon>
        <taxon>Bacillati</taxon>
        <taxon>Actinomycetota</taxon>
        <taxon>Actinomycetes</taxon>
        <taxon>Streptosporangiales</taxon>
        <taxon>Nocardiopsidaceae</taxon>
        <taxon>Streptomonospora</taxon>
    </lineage>
</organism>
<reference evidence="3" key="1">
    <citation type="journal article" date="2019" name="Int. J. Syst. Evol. Microbiol.">
        <title>The Global Catalogue of Microorganisms (GCM) 10K type strain sequencing project: providing services to taxonomists for standard genome sequencing and annotation.</title>
        <authorList>
            <consortium name="The Broad Institute Genomics Platform"/>
            <consortium name="The Broad Institute Genome Sequencing Center for Infectious Disease"/>
            <person name="Wu L."/>
            <person name="Ma J."/>
        </authorList>
    </citation>
    <scope>NUCLEOTIDE SEQUENCE [LARGE SCALE GENOMIC DNA]</scope>
    <source>
        <strain evidence="3">CGMCC 4.7304</strain>
    </source>
</reference>
<keyword evidence="1" id="KW-0812">Transmembrane</keyword>
<sequence>MTATAAERPHTAHTARGGGFAGTWTLTRFLLRRDRVRLPAWTAGFALFMGYLTAALPVAYGDDKQLRAIGQMFRDPVGRLMIGPGYGFEDPTLERFVANGYGLYFLVLAALMSILLVSRHTRVEEQNGRAELVRANVVGRYAALTATLVVAAVTNAAAGAAVFAMMAAVGGYGAGGSLVFAAGIAATGLAFAGVAAVTVQVTEYSRAASGMAGAVLGAAFVVRSGGDMAEQGGSPLSWFSPLAWGQQTAPFVLDRWWPLLLPLAVAAGGFAAGYALLTRRDLGSGLLAVRAGRSRAAASLGTPLGLALRLERAGIIGWAAALAIGSLAFGAYAQTLLDAAEDMPAAFVRLFGGADGMLAGYLAYMAGFMSYIVGAYAILAVQGLRTEETGGRGEPVLATPVGRWAWLGSNLAVTAAAVVVLMAAAGAAIGAGAALVTGDTRHIGDLTLAHLNHVPAVLVVLGLAALLFGAAPRAIPAAWAVVGYGAVIGTFGPLMDLPNAALDASPFHHPARMPVESFDPGPFAALLALAAVLAALGFAAFRRRGINV</sequence>
<evidence type="ECO:0000313" key="2">
    <source>
        <dbReference type="EMBL" id="MFC4867836.1"/>
    </source>
</evidence>
<feature type="transmembrane region" description="Helical" evidence="1">
    <location>
        <begin position="256"/>
        <end position="277"/>
    </location>
</feature>
<feature type="transmembrane region" description="Helical" evidence="1">
    <location>
        <begin position="38"/>
        <end position="60"/>
    </location>
</feature>
<dbReference type="RefSeq" id="WP_344145495.1">
    <property type="nucleotide sequence ID" value="NZ_BAAAQI010000014.1"/>
</dbReference>
<protein>
    <submittedName>
        <fullName evidence="2">ABC transporter permease</fullName>
    </submittedName>
</protein>
<evidence type="ECO:0000256" key="1">
    <source>
        <dbReference type="SAM" id="Phobius"/>
    </source>
</evidence>
<feature type="transmembrane region" description="Helical" evidence="1">
    <location>
        <begin position="523"/>
        <end position="541"/>
    </location>
</feature>
<dbReference type="Proteomes" id="UP001595858">
    <property type="component" value="Unassembled WGS sequence"/>
</dbReference>
<keyword evidence="1" id="KW-1133">Transmembrane helix</keyword>
<feature type="transmembrane region" description="Helical" evidence="1">
    <location>
        <begin position="141"/>
        <end position="166"/>
    </location>
</feature>
<accession>A0ABV9SKT7</accession>
<feature type="transmembrane region" description="Helical" evidence="1">
    <location>
        <begin position="411"/>
        <end position="436"/>
    </location>
</feature>
<evidence type="ECO:0000313" key="3">
    <source>
        <dbReference type="Proteomes" id="UP001595858"/>
    </source>
</evidence>
<feature type="transmembrane region" description="Helical" evidence="1">
    <location>
        <begin position="315"/>
        <end position="337"/>
    </location>
</feature>
<name>A0ABV9SKT7_9ACTN</name>
<keyword evidence="3" id="KW-1185">Reference proteome</keyword>
<feature type="transmembrane region" description="Helical" evidence="1">
    <location>
        <begin position="477"/>
        <end position="495"/>
    </location>
</feature>